<dbReference type="FunFam" id="2.40.70.10:FF:000031">
    <property type="entry name" value="Aspartyl protease AED1"/>
    <property type="match status" value="1"/>
</dbReference>
<feature type="chain" id="PRO_5042918399" description="Peptidase A1 domain-containing protein" evidence="9">
    <location>
        <begin position="22"/>
        <end position="459"/>
    </location>
</feature>
<evidence type="ECO:0000256" key="8">
    <source>
        <dbReference type="SAM" id="MobiDB-lite"/>
    </source>
</evidence>
<dbReference type="SUPFAM" id="SSF50630">
    <property type="entry name" value="Acid proteases"/>
    <property type="match status" value="1"/>
</dbReference>
<dbReference type="PANTHER" id="PTHR47967">
    <property type="entry name" value="OS07G0603500 PROTEIN-RELATED"/>
    <property type="match status" value="1"/>
</dbReference>
<gene>
    <name evidence="11" type="ORF">V8G54_027686</name>
</gene>
<protein>
    <recommendedName>
        <fullName evidence="10">Peptidase A1 domain-containing protein</fullName>
    </recommendedName>
</protein>
<dbReference type="InterPro" id="IPR033121">
    <property type="entry name" value="PEPTIDASE_A1"/>
</dbReference>
<dbReference type="Pfam" id="PF14543">
    <property type="entry name" value="TAXi_N"/>
    <property type="match status" value="1"/>
</dbReference>
<keyword evidence="5" id="KW-0064">Aspartyl protease</keyword>
<dbReference type="Gene3D" id="2.40.70.10">
    <property type="entry name" value="Acid Proteases"/>
    <property type="match status" value="2"/>
</dbReference>
<dbReference type="PROSITE" id="PS51767">
    <property type="entry name" value="PEPTIDASE_A1"/>
    <property type="match status" value="1"/>
</dbReference>
<dbReference type="EMBL" id="CP144693">
    <property type="protein sequence ID" value="WVZ01617.1"/>
    <property type="molecule type" value="Genomic_DNA"/>
</dbReference>
<comment type="similarity">
    <text evidence="2">Belongs to the peptidase A1 family.</text>
</comment>
<dbReference type="GO" id="GO:0006508">
    <property type="term" value="P:proteolysis"/>
    <property type="evidence" value="ECO:0007669"/>
    <property type="project" value="UniProtKB-KW"/>
</dbReference>
<evidence type="ECO:0000256" key="4">
    <source>
        <dbReference type="ARBA" id="ARBA00022670"/>
    </source>
</evidence>
<accession>A0AAQ3N2N4</accession>
<dbReference type="FunFam" id="2.40.70.10:FF:000050">
    <property type="entry name" value="Aspartic proteinase CDR1"/>
    <property type="match status" value="1"/>
</dbReference>
<dbReference type="GO" id="GO:0004190">
    <property type="term" value="F:aspartic-type endopeptidase activity"/>
    <property type="evidence" value="ECO:0007669"/>
    <property type="project" value="UniProtKB-KW"/>
</dbReference>
<evidence type="ECO:0000313" key="12">
    <source>
        <dbReference type="Proteomes" id="UP001374535"/>
    </source>
</evidence>
<evidence type="ECO:0000259" key="10">
    <source>
        <dbReference type="PROSITE" id="PS51767"/>
    </source>
</evidence>
<evidence type="ECO:0000256" key="9">
    <source>
        <dbReference type="SAM" id="SignalP"/>
    </source>
</evidence>
<keyword evidence="4" id="KW-0645">Protease</keyword>
<keyword evidence="9" id="KW-0732">Signal</keyword>
<evidence type="ECO:0000256" key="1">
    <source>
        <dbReference type="ARBA" id="ARBA00004613"/>
    </source>
</evidence>
<dbReference type="GO" id="GO:0005576">
    <property type="term" value="C:extracellular region"/>
    <property type="evidence" value="ECO:0007669"/>
    <property type="project" value="UniProtKB-SubCell"/>
</dbReference>
<keyword evidence="6" id="KW-0378">Hydrolase</keyword>
<organism evidence="11 12">
    <name type="scientific">Vigna mungo</name>
    <name type="common">Black gram</name>
    <name type="synonym">Phaseolus mungo</name>
    <dbReference type="NCBI Taxonomy" id="3915"/>
    <lineage>
        <taxon>Eukaryota</taxon>
        <taxon>Viridiplantae</taxon>
        <taxon>Streptophyta</taxon>
        <taxon>Embryophyta</taxon>
        <taxon>Tracheophyta</taxon>
        <taxon>Spermatophyta</taxon>
        <taxon>Magnoliopsida</taxon>
        <taxon>eudicotyledons</taxon>
        <taxon>Gunneridae</taxon>
        <taxon>Pentapetalae</taxon>
        <taxon>rosids</taxon>
        <taxon>fabids</taxon>
        <taxon>Fabales</taxon>
        <taxon>Fabaceae</taxon>
        <taxon>Papilionoideae</taxon>
        <taxon>50 kb inversion clade</taxon>
        <taxon>NPAAA clade</taxon>
        <taxon>indigoferoid/millettioid clade</taxon>
        <taxon>Phaseoleae</taxon>
        <taxon>Vigna</taxon>
    </lineage>
</organism>
<dbReference type="PANTHER" id="PTHR47967:SF128">
    <property type="entry name" value="ASPARTIC PROTEINASE CDR1-LIKE"/>
    <property type="match status" value="1"/>
</dbReference>
<dbReference type="InterPro" id="IPR021109">
    <property type="entry name" value="Peptidase_aspartic_dom_sf"/>
</dbReference>
<dbReference type="InterPro" id="IPR034161">
    <property type="entry name" value="Pepsin-like_plant"/>
</dbReference>
<dbReference type="AlphaFoldDB" id="A0AAQ3N2N4"/>
<sequence length="459" mass="49274">MHPFVLTTLIFSFCSVLSVDASKTLMGFSIDLIPRHSPMSPLYNSEMTQTELVKSAAMRSIARSKLLDFIGQNESSSPLPSPSPPSPSFPSPPSSSSSSSSAVSPITPVPDHGEYLMRFSLGTPQVERLAIFDTGSDLSWVQCSPCKTCFPQDAPLYDPTHSSTYMEVACDSQACTVIPQNKRDCGSSRQCIYLQEYGGSSITIGRLGSDTVSFGSTGTGQAATFPESVFGCAFYSNFTFEISSKANGIVGLGPGPLSLASQLGEQTGHKFSYCMVPFSSTSTGKLKFGSYPSQAPTNGVVSTPFVINPSLPSYYILNLEGITVGQKKVLTGQSGGNIIIDSVPILTHLEQRIYADFISSVKEAFNVEAAEDAPNPFEFCVRNPSSMNFPEFVFHFTGADVVLNPNNMFIALDNNLICMTVVPTTGISIFGNWAQINFQVEYDLAAGEVSFAPTNCSSY</sequence>
<keyword evidence="3" id="KW-0964">Secreted</keyword>
<proteinExistence type="inferred from homology"/>
<keyword evidence="7" id="KW-0325">Glycoprotein</keyword>
<keyword evidence="12" id="KW-1185">Reference proteome</keyword>
<reference evidence="11 12" key="1">
    <citation type="journal article" date="2023" name="Life. Sci Alliance">
        <title>Evolutionary insights into 3D genome organization and epigenetic landscape of Vigna mungo.</title>
        <authorList>
            <person name="Junaid A."/>
            <person name="Singh B."/>
            <person name="Bhatia S."/>
        </authorList>
    </citation>
    <scope>NUCLEOTIDE SEQUENCE [LARGE SCALE GENOMIC DNA]</scope>
    <source>
        <strain evidence="11">Urdbean</strain>
    </source>
</reference>
<evidence type="ECO:0000256" key="5">
    <source>
        <dbReference type="ARBA" id="ARBA00022750"/>
    </source>
</evidence>
<name>A0AAQ3N2N4_VIGMU</name>
<evidence type="ECO:0000256" key="2">
    <source>
        <dbReference type="ARBA" id="ARBA00007447"/>
    </source>
</evidence>
<evidence type="ECO:0000256" key="3">
    <source>
        <dbReference type="ARBA" id="ARBA00022525"/>
    </source>
</evidence>
<feature type="signal peptide" evidence="9">
    <location>
        <begin position="1"/>
        <end position="21"/>
    </location>
</feature>
<dbReference type="CDD" id="cd05476">
    <property type="entry name" value="pepsin_A_like_plant"/>
    <property type="match status" value="1"/>
</dbReference>
<feature type="domain" description="Peptidase A1" evidence="10">
    <location>
        <begin position="115"/>
        <end position="452"/>
    </location>
</feature>
<evidence type="ECO:0000256" key="7">
    <source>
        <dbReference type="ARBA" id="ARBA00023180"/>
    </source>
</evidence>
<evidence type="ECO:0000256" key="6">
    <source>
        <dbReference type="ARBA" id="ARBA00022801"/>
    </source>
</evidence>
<dbReference type="InterPro" id="IPR051708">
    <property type="entry name" value="Plant_Aspart_Prot_A1"/>
</dbReference>
<comment type="subcellular location">
    <subcellularLocation>
        <location evidence="1">Secreted</location>
    </subcellularLocation>
</comment>
<feature type="compositionally biased region" description="Low complexity" evidence="8">
    <location>
        <begin position="94"/>
        <end position="105"/>
    </location>
</feature>
<feature type="compositionally biased region" description="Pro residues" evidence="8">
    <location>
        <begin position="79"/>
        <end position="93"/>
    </location>
</feature>
<dbReference type="InterPro" id="IPR032799">
    <property type="entry name" value="TAXi_C"/>
</dbReference>
<feature type="region of interest" description="Disordered" evidence="8">
    <location>
        <begin position="72"/>
        <end position="105"/>
    </location>
</feature>
<dbReference type="Pfam" id="PF14541">
    <property type="entry name" value="TAXi_C"/>
    <property type="match status" value="1"/>
</dbReference>
<dbReference type="Proteomes" id="UP001374535">
    <property type="component" value="Chromosome 8"/>
</dbReference>
<evidence type="ECO:0000313" key="11">
    <source>
        <dbReference type="EMBL" id="WVZ01617.1"/>
    </source>
</evidence>
<dbReference type="InterPro" id="IPR032861">
    <property type="entry name" value="TAXi_N"/>
</dbReference>